<organism evidence="3 4">
    <name type="scientific">Cladosporium halotolerans</name>
    <dbReference type="NCBI Taxonomy" id="1052096"/>
    <lineage>
        <taxon>Eukaryota</taxon>
        <taxon>Fungi</taxon>
        <taxon>Dikarya</taxon>
        <taxon>Ascomycota</taxon>
        <taxon>Pezizomycotina</taxon>
        <taxon>Dothideomycetes</taxon>
        <taxon>Dothideomycetidae</taxon>
        <taxon>Cladosporiales</taxon>
        <taxon>Cladosporiaceae</taxon>
        <taxon>Cladosporium</taxon>
    </lineage>
</organism>
<name>A0AB34KEA3_9PEZI</name>
<feature type="compositionally biased region" description="Pro residues" evidence="1">
    <location>
        <begin position="51"/>
        <end position="60"/>
    </location>
</feature>
<dbReference type="AlphaFoldDB" id="A0AB34KEA3"/>
<sequence length="381" mass="41943">MASPPQAKDVDRRLPPPYLSPPEEAALSNFSKDAGLSPAQTPWRTTKLPPIHTPHSPPASPTTSTPVTLAPINSGLPQTAAAHDPPLFSHSQSDENAAPLFDDGRRDSDFTAPRNDSLSPEKTNAKPKKIFARLLHHFNGDQPALDYWRMGYEELSSIPGYGAKKHATLQPPVANTGRLDAYTASLKHSLDHPSEGRITKAKQSPPKPKAVKPAKVAVPPTPLPRKPRAPAVPRESKSQSVEPQARKRAPPSKHAPLKAEDKDWAKLPDYSPPTSTLDHGAKPLKVTWKGSPNDLRTDPEVQFMHPQEVEAAAELKLFGAQYLANKRRIFIAKVGCLREGKNFTKTAAQQACNIDVNKTSKLWEAYDKSGWFDREHFEKFL</sequence>
<protein>
    <recommendedName>
        <fullName evidence="2">SWIRM domain-containing protein</fullName>
    </recommendedName>
</protein>
<evidence type="ECO:0000313" key="3">
    <source>
        <dbReference type="EMBL" id="KAL1583003.1"/>
    </source>
</evidence>
<accession>A0AB34KEA3</accession>
<evidence type="ECO:0000256" key="1">
    <source>
        <dbReference type="SAM" id="MobiDB-lite"/>
    </source>
</evidence>
<feature type="region of interest" description="Disordered" evidence="1">
    <location>
        <begin position="1"/>
        <end position="126"/>
    </location>
</feature>
<dbReference type="GO" id="GO:0010468">
    <property type="term" value="P:regulation of gene expression"/>
    <property type="evidence" value="ECO:0007669"/>
    <property type="project" value="UniProtKB-ARBA"/>
</dbReference>
<feature type="region of interest" description="Disordered" evidence="1">
    <location>
        <begin position="184"/>
        <end position="292"/>
    </location>
</feature>
<comment type="caution">
    <text evidence="3">The sequence shown here is derived from an EMBL/GenBank/DDBJ whole genome shotgun (WGS) entry which is preliminary data.</text>
</comment>
<dbReference type="GeneID" id="96009937"/>
<feature type="compositionally biased region" description="Basic and acidic residues" evidence="1">
    <location>
        <begin position="257"/>
        <end position="266"/>
    </location>
</feature>
<dbReference type="InterPro" id="IPR007526">
    <property type="entry name" value="SWIRM"/>
</dbReference>
<dbReference type="Pfam" id="PF04433">
    <property type="entry name" value="SWIRM"/>
    <property type="match status" value="1"/>
</dbReference>
<dbReference type="RefSeq" id="XP_069226110.1">
    <property type="nucleotide sequence ID" value="XM_069377099.1"/>
</dbReference>
<dbReference type="InterPro" id="IPR036388">
    <property type="entry name" value="WH-like_DNA-bd_sf"/>
</dbReference>
<feature type="compositionally biased region" description="Low complexity" evidence="1">
    <location>
        <begin position="61"/>
        <end position="71"/>
    </location>
</feature>
<feature type="domain" description="SWIRM" evidence="2">
    <location>
        <begin position="302"/>
        <end position="373"/>
    </location>
</feature>
<dbReference type="EMBL" id="JAAQHG020000040">
    <property type="protein sequence ID" value="KAL1583003.1"/>
    <property type="molecule type" value="Genomic_DNA"/>
</dbReference>
<dbReference type="SUPFAM" id="SSF46689">
    <property type="entry name" value="Homeodomain-like"/>
    <property type="match status" value="1"/>
</dbReference>
<reference evidence="3 4" key="1">
    <citation type="journal article" date="2020" name="Microbiol. Resour. Announc.">
        <title>Draft Genome Sequence of a Cladosporium Species Isolated from the Mesophotic Ascidian Didemnum maculosum.</title>
        <authorList>
            <person name="Gioti A."/>
            <person name="Siaperas R."/>
            <person name="Nikolaivits E."/>
            <person name="Le Goff G."/>
            <person name="Ouazzani J."/>
            <person name="Kotoulas G."/>
            <person name="Topakas E."/>
        </authorList>
    </citation>
    <scope>NUCLEOTIDE SEQUENCE [LARGE SCALE GENOMIC DNA]</scope>
    <source>
        <strain evidence="3 4">TM138-S3</strain>
    </source>
</reference>
<proteinExistence type="predicted"/>
<dbReference type="FunFam" id="1.10.10.10:FF:000087">
    <property type="entry name" value="Transcriptional adapter 2"/>
    <property type="match status" value="1"/>
</dbReference>
<evidence type="ECO:0000313" key="4">
    <source>
        <dbReference type="Proteomes" id="UP000803884"/>
    </source>
</evidence>
<gene>
    <name evidence="3" type="ORF">WHR41_08495</name>
</gene>
<feature type="compositionally biased region" description="Basic and acidic residues" evidence="1">
    <location>
        <begin position="188"/>
        <end position="198"/>
    </location>
</feature>
<dbReference type="InterPro" id="IPR009057">
    <property type="entry name" value="Homeodomain-like_sf"/>
</dbReference>
<dbReference type="Gene3D" id="1.10.10.10">
    <property type="entry name" value="Winged helix-like DNA-binding domain superfamily/Winged helix DNA-binding domain"/>
    <property type="match status" value="1"/>
</dbReference>
<keyword evidence="4" id="KW-1185">Reference proteome</keyword>
<evidence type="ECO:0000259" key="2">
    <source>
        <dbReference type="Pfam" id="PF04433"/>
    </source>
</evidence>
<dbReference type="Proteomes" id="UP000803884">
    <property type="component" value="Unassembled WGS sequence"/>
</dbReference>